<name>A0A1H9FFQ3_9GAMM</name>
<accession>A0A1H9FFQ3</accession>
<proteinExistence type="predicted"/>
<evidence type="ECO:0000313" key="3">
    <source>
        <dbReference type="Proteomes" id="UP000198749"/>
    </source>
</evidence>
<gene>
    <name evidence="2" type="ORF">SAMN03080615_01238</name>
</gene>
<dbReference type="EMBL" id="FOGB01000003">
    <property type="protein sequence ID" value="SEQ36766.1"/>
    <property type="molecule type" value="Genomic_DNA"/>
</dbReference>
<organism evidence="2 3">
    <name type="scientific">Amphritea atlantica</name>
    <dbReference type="NCBI Taxonomy" id="355243"/>
    <lineage>
        <taxon>Bacteria</taxon>
        <taxon>Pseudomonadati</taxon>
        <taxon>Pseudomonadota</taxon>
        <taxon>Gammaproteobacteria</taxon>
        <taxon>Oceanospirillales</taxon>
        <taxon>Oceanospirillaceae</taxon>
        <taxon>Amphritea</taxon>
    </lineage>
</organism>
<keyword evidence="3" id="KW-1185">Reference proteome</keyword>
<dbReference type="Proteomes" id="UP000198749">
    <property type="component" value="Unassembled WGS sequence"/>
</dbReference>
<keyword evidence="1" id="KW-1133">Transmembrane helix</keyword>
<keyword evidence="1" id="KW-0472">Membrane</keyword>
<protein>
    <submittedName>
        <fullName evidence="2">Uncharacterized protein</fullName>
    </submittedName>
</protein>
<dbReference type="AlphaFoldDB" id="A0A1H9FFQ3"/>
<dbReference type="RefSeq" id="WP_091355428.1">
    <property type="nucleotide sequence ID" value="NZ_AP025284.1"/>
</dbReference>
<sequence>MFQKLLHGFIFGLGFSVAVLIVTGFTYNFITPDDSYESSRVWLEGPSVLGVAINNTKLVQGVSETEVIVSGLIQNSSNANYESVSLEVELFDQTPIFVAECDYIVQSGVAANSENYFSTSCKVPSTFEPSRGSSNVKVVRGVQLVDM</sequence>
<keyword evidence="1" id="KW-0812">Transmembrane</keyword>
<feature type="transmembrane region" description="Helical" evidence="1">
    <location>
        <begin position="6"/>
        <end position="30"/>
    </location>
</feature>
<reference evidence="3" key="1">
    <citation type="submission" date="2016-10" db="EMBL/GenBank/DDBJ databases">
        <authorList>
            <person name="Varghese N."/>
            <person name="Submissions S."/>
        </authorList>
    </citation>
    <scope>NUCLEOTIDE SEQUENCE [LARGE SCALE GENOMIC DNA]</scope>
    <source>
        <strain evidence="3">DSM 18887</strain>
    </source>
</reference>
<evidence type="ECO:0000313" key="2">
    <source>
        <dbReference type="EMBL" id="SEQ36766.1"/>
    </source>
</evidence>
<evidence type="ECO:0000256" key="1">
    <source>
        <dbReference type="SAM" id="Phobius"/>
    </source>
</evidence>